<evidence type="ECO:0000256" key="2">
    <source>
        <dbReference type="SAM" id="MobiDB-lite"/>
    </source>
</evidence>
<evidence type="ECO:0000313" key="5">
    <source>
        <dbReference type="Proteomes" id="UP001209878"/>
    </source>
</evidence>
<dbReference type="Pfam" id="PF15903">
    <property type="entry name" value="PL48"/>
    <property type="match status" value="1"/>
</dbReference>
<name>A0AAD9P514_RIDPI</name>
<keyword evidence="5" id="KW-1185">Reference proteome</keyword>
<dbReference type="Proteomes" id="UP001209878">
    <property type="component" value="Unassembled WGS sequence"/>
</dbReference>
<dbReference type="InterPro" id="IPR011989">
    <property type="entry name" value="ARM-like"/>
</dbReference>
<feature type="compositionally biased region" description="Basic and acidic residues" evidence="2">
    <location>
        <begin position="373"/>
        <end position="398"/>
    </location>
</feature>
<proteinExistence type="inferred from homology"/>
<reference evidence="4" key="1">
    <citation type="journal article" date="2023" name="Mol. Biol. Evol.">
        <title>Third-Generation Sequencing Reveals the Adaptive Role of the Epigenome in Three Deep-Sea Polychaetes.</title>
        <authorList>
            <person name="Perez M."/>
            <person name="Aroh O."/>
            <person name="Sun Y."/>
            <person name="Lan Y."/>
            <person name="Juniper S.K."/>
            <person name="Young C.R."/>
            <person name="Angers B."/>
            <person name="Qian P.Y."/>
        </authorList>
    </citation>
    <scope>NUCLEOTIDE SEQUENCE</scope>
    <source>
        <strain evidence="4">R07B-5</strain>
    </source>
</reference>
<feature type="region of interest" description="Disordered" evidence="2">
    <location>
        <begin position="192"/>
        <end position="246"/>
    </location>
</feature>
<dbReference type="SUPFAM" id="SSF48371">
    <property type="entry name" value="ARM repeat"/>
    <property type="match status" value="1"/>
</dbReference>
<evidence type="ECO:0000313" key="4">
    <source>
        <dbReference type="EMBL" id="KAK2188262.1"/>
    </source>
</evidence>
<accession>A0AAD9P514</accession>
<dbReference type="AlphaFoldDB" id="A0AAD9P514"/>
<feature type="compositionally biased region" description="Low complexity" evidence="2">
    <location>
        <begin position="199"/>
        <end position="246"/>
    </location>
</feature>
<dbReference type="EMBL" id="JAODUO010000138">
    <property type="protein sequence ID" value="KAK2188262.1"/>
    <property type="molecule type" value="Genomic_DNA"/>
</dbReference>
<sequence length="774" mass="86552">MAKAYTALHCSSKETLSNVRCGYKECTKTMCAIEAQLENMLGTFHCRMKGLVGFARLMRGDTFEVSLRYGQQKWKSKGRVGEVTQEWQNDSVTLRALVGDVFNIKAVEVRGLTKSVLLGQKNCETKDLFSSNPQMMSVSMNTNGSIKLSVIITWDPLEGVDENFLLFEPRPLSQAISKRRLPLSPTLDKSSPCLNGHGSYSDHSSNCSSSTDNSSSRHSMPVFSSTFSTSRPPNSPSTSSPHTRPTSIAVMEPISESTSDSRCGGNVVQPNLFNMHLLTQTLQEGATWSRVAHAESLEDVLDSLRTVLEDYRGHYPQLRKLEEKVEELDRFLKRNTGPDSDASSEVSISIETALGAFDFLESEDYLVDGSTEETSRHSSTDRLDSHTDRLDSHTNRLDSHTDRLASHANDIDSFAFSPKSTTKTRDSGIESLTHQLSDERTTDLGLGAQCSSLTTSNDQVDQALLWHLAYCERLLEHLGHFGPLKCKEIYALAKLRRQADIIERLMDIARAGSEVTNLQQLMLELTDQKDLRKFWVRCINCTVLCANAERLIAHLERCYGDRIREQYDIAANRVFCVFVARLLDIPQFNPNASSSTYVTMHQMMGFFEEKAGDLPEYLLTLAGELWVCGRLTSGYRDIIIKTVLTFGVTLPPAECVRRVALLMLIDDAEVRHTATNYFKQISEHPEVRNKALLVFLEALEDGSVKMRCAACLGLQILKAQETMEQLVFLSESDRSAMVKQAAKDTLFSFGDEGRLAYQESQLTAHGFQGVDVRL</sequence>
<evidence type="ECO:0000256" key="1">
    <source>
        <dbReference type="ARBA" id="ARBA00005744"/>
    </source>
</evidence>
<protein>
    <recommendedName>
        <fullName evidence="3">FAM65 N-terminal domain-containing protein</fullName>
    </recommendedName>
</protein>
<dbReference type="InterPro" id="IPR016024">
    <property type="entry name" value="ARM-type_fold"/>
</dbReference>
<comment type="similarity">
    <text evidence="1">Belongs to the RIPOR family.</text>
</comment>
<feature type="domain" description="FAM65 N-terminal" evidence="3">
    <location>
        <begin position="1"/>
        <end position="161"/>
    </location>
</feature>
<dbReference type="PANTHER" id="PTHR15829:SF13">
    <property type="entry name" value="FAM65 N-TERMINAL DOMAIN-CONTAINING PROTEIN"/>
    <property type="match status" value="1"/>
</dbReference>
<organism evidence="4 5">
    <name type="scientific">Ridgeia piscesae</name>
    <name type="common">Tubeworm</name>
    <dbReference type="NCBI Taxonomy" id="27915"/>
    <lineage>
        <taxon>Eukaryota</taxon>
        <taxon>Metazoa</taxon>
        <taxon>Spiralia</taxon>
        <taxon>Lophotrochozoa</taxon>
        <taxon>Annelida</taxon>
        <taxon>Polychaeta</taxon>
        <taxon>Sedentaria</taxon>
        <taxon>Canalipalpata</taxon>
        <taxon>Sabellida</taxon>
        <taxon>Siboglinidae</taxon>
        <taxon>Ridgeia</taxon>
    </lineage>
</organism>
<dbReference type="PANTHER" id="PTHR15829">
    <property type="entry name" value="PROTEIN KINASE PKN/PRK1, EFFECTOR"/>
    <property type="match status" value="1"/>
</dbReference>
<dbReference type="InterPro" id="IPR031780">
    <property type="entry name" value="FAM65_N"/>
</dbReference>
<comment type="caution">
    <text evidence="4">The sequence shown here is derived from an EMBL/GenBank/DDBJ whole genome shotgun (WGS) entry which is preliminary data.</text>
</comment>
<dbReference type="Gene3D" id="1.25.10.10">
    <property type="entry name" value="Leucine-rich Repeat Variant"/>
    <property type="match status" value="1"/>
</dbReference>
<feature type="region of interest" description="Disordered" evidence="2">
    <location>
        <begin position="368"/>
        <end position="398"/>
    </location>
</feature>
<evidence type="ECO:0000259" key="3">
    <source>
        <dbReference type="Pfam" id="PF15903"/>
    </source>
</evidence>
<gene>
    <name evidence="4" type="ORF">NP493_138g04013</name>
</gene>
<dbReference type="InterPro" id="IPR026136">
    <property type="entry name" value="RIPOR3"/>
</dbReference>